<accession>A0A9N9DQF4</accession>
<protein>
    <submittedName>
        <fullName evidence="1">9688_t:CDS:1</fullName>
    </submittedName>
</protein>
<comment type="caution">
    <text evidence="1">The sequence shown here is derived from an EMBL/GenBank/DDBJ whole genome shotgun (WGS) entry which is preliminary data.</text>
</comment>
<dbReference type="AlphaFoldDB" id="A0A9N9DQF4"/>
<feature type="non-terminal residue" evidence="1">
    <location>
        <position position="273"/>
    </location>
</feature>
<dbReference type="OrthoDB" id="5340906at2759"/>
<evidence type="ECO:0000313" key="1">
    <source>
        <dbReference type="EMBL" id="CAG8649218.1"/>
    </source>
</evidence>
<name>A0A9N9DQF4_9GLOM</name>
<keyword evidence="2" id="KW-1185">Reference proteome</keyword>
<organism evidence="1 2">
    <name type="scientific">Paraglomus occultum</name>
    <dbReference type="NCBI Taxonomy" id="144539"/>
    <lineage>
        <taxon>Eukaryota</taxon>
        <taxon>Fungi</taxon>
        <taxon>Fungi incertae sedis</taxon>
        <taxon>Mucoromycota</taxon>
        <taxon>Glomeromycotina</taxon>
        <taxon>Glomeromycetes</taxon>
        <taxon>Paraglomerales</taxon>
        <taxon>Paraglomeraceae</taxon>
        <taxon>Paraglomus</taxon>
    </lineage>
</organism>
<sequence>KNFKWQNEFDRTKHFDLDWIRLSIYNLLVEYEAGSFTADHLEDWYNIHLWSFIDRSLDDLDRVAAIHGEPCSLTSAARKNRNRVVESVLSLVRKKIGRRGDLIIQRGECEFGVGDNGRKFDRENGSKLLREHGLKLPKMLKDIFIELSQVCQYEEAKIRNLQTLGFVHSGLYMMLLLLDQPAGYICRVTRSKMEKVSEDVSQFPETLSVLTLILKAKMIIKEIICLLEGRTPETNNKFIKRLQQAGCDDVLNTKHSIPPCNTTPVKKRRHNNK</sequence>
<dbReference type="Proteomes" id="UP000789572">
    <property type="component" value="Unassembled WGS sequence"/>
</dbReference>
<gene>
    <name evidence="1" type="ORF">POCULU_LOCUS9857</name>
</gene>
<reference evidence="1" key="1">
    <citation type="submission" date="2021-06" db="EMBL/GenBank/DDBJ databases">
        <authorList>
            <person name="Kallberg Y."/>
            <person name="Tangrot J."/>
            <person name="Rosling A."/>
        </authorList>
    </citation>
    <scope>NUCLEOTIDE SEQUENCE</scope>
    <source>
        <strain evidence="1">IA702</strain>
    </source>
</reference>
<dbReference type="EMBL" id="CAJVPJ010004169">
    <property type="protein sequence ID" value="CAG8649218.1"/>
    <property type="molecule type" value="Genomic_DNA"/>
</dbReference>
<evidence type="ECO:0000313" key="2">
    <source>
        <dbReference type="Proteomes" id="UP000789572"/>
    </source>
</evidence>
<proteinExistence type="predicted"/>